<feature type="transmembrane region" description="Helical" evidence="1">
    <location>
        <begin position="126"/>
        <end position="147"/>
    </location>
</feature>
<keyword evidence="1" id="KW-1133">Transmembrane helix</keyword>
<gene>
    <name evidence="2" type="ORF">NUZ5A_51081</name>
</gene>
<dbReference type="EMBL" id="CAJNAQ010000005">
    <property type="protein sequence ID" value="CAE6500874.1"/>
    <property type="molecule type" value="Genomic_DNA"/>
</dbReference>
<feature type="transmembrane region" description="Helical" evidence="1">
    <location>
        <begin position="7"/>
        <end position="29"/>
    </location>
</feature>
<name>A0A812F6Q1_9ARCH</name>
<evidence type="ECO:0000313" key="2">
    <source>
        <dbReference type="EMBL" id="CAE6500874.1"/>
    </source>
</evidence>
<proteinExistence type="predicted"/>
<accession>A0A812F6Q1</accession>
<keyword evidence="1" id="KW-0812">Transmembrane</keyword>
<protein>
    <submittedName>
        <fullName evidence="2">Uncharacterized protein</fullName>
    </submittedName>
</protein>
<keyword evidence="1" id="KW-0472">Membrane</keyword>
<dbReference type="Proteomes" id="UP000655759">
    <property type="component" value="Unassembled WGS sequence"/>
</dbReference>
<reference evidence="2" key="1">
    <citation type="submission" date="2021-02" db="EMBL/GenBank/DDBJ databases">
        <authorList>
            <person name="Han P."/>
        </authorList>
    </citation>
    <scope>NUCLEOTIDE SEQUENCE</scope>
    <source>
        <strain evidence="2">Candidatus Nitrosotenuis uzonensis 5A</strain>
    </source>
</reference>
<comment type="caution">
    <text evidence="2">The sequence shown here is derived from an EMBL/GenBank/DDBJ whole genome shotgun (WGS) entry which is preliminary data.</text>
</comment>
<evidence type="ECO:0000256" key="1">
    <source>
        <dbReference type="SAM" id="Phobius"/>
    </source>
</evidence>
<feature type="transmembrane region" description="Helical" evidence="1">
    <location>
        <begin position="41"/>
        <end position="63"/>
    </location>
</feature>
<organism evidence="2 3">
    <name type="scientific">Candidatus Nitrosotenuis uzonensis</name>
    <dbReference type="NCBI Taxonomy" id="1407055"/>
    <lineage>
        <taxon>Archaea</taxon>
        <taxon>Nitrososphaerota</taxon>
        <taxon>Candidatus Nitrosotenuis</taxon>
    </lineage>
</organism>
<dbReference type="RefSeq" id="WP_205100394.1">
    <property type="nucleotide sequence ID" value="NZ_CAJNAQ010000005.1"/>
</dbReference>
<feature type="transmembrane region" description="Helical" evidence="1">
    <location>
        <begin position="84"/>
        <end position="106"/>
    </location>
</feature>
<dbReference type="AlphaFoldDB" id="A0A812F6Q1"/>
<sequence>MRPITKGVLFGSVTVAIYLLVVVITTPALEPSAAVSAAIQLNWPIISGMGIGIGMQSYLAAFAQKFGCHLKMRRGAYGGNSGGTALTSFFSFFSLIPLGCCGWWLYAISFLPSIFGASLSAVLVDYSQTLSYVGLVIIFGFNLVTYFKIRQKQKQLIST</sequence>
<evidence type="ECO:0000313" key="3">
    <source>
        <dbReference type="Proteomes" id="UP000655759"/>
    </source>
</evidence>